<feature type="region of interest" description="Disordered" evidence="1">
    <location>
        <begin position="121"/>
        <end position="179"/>
    </location>
</feature>
<name>A0ABV7NYI7_9PSEU</name>
<sequence>MRLQNRRVFGAGVLALGAALVLAGCGAGQITQTDSQQPAVNGTYAQAKELVLRNAALQFPTEGQAYPAGAAVPLTLTIVNQGKQDDELVSVSSEAATGDAKIDGAKAVVAGHALVIGPSDAVESTKEVAPTSAPSSAPASSGAPSSSGTPSSSASGAPSSSVAGTVTPSAGPESSAAPGEVGKATIVLQGLKQPVWAGQTIKVTFVFKNSGSITLDLPVSAPSHPGSREPAPKKEAKGGGH</sequence>
<evidence type="ECO:0000256" key="1">
    <source>
        <dbReference type="SAM" id="MobiDB-lite"/>
    </source>
</evidence>
<feature type="signal peptide" evidence="2">
    <location>
        <begin position="1"/>
        <end position="23"/>
    </location>
</feature>
<dbReference type="RefSeq" id="WP_378239454.1">
    <property type="nucleotide sequence ID" value="NZ_JBHRWK010000020.1"/>
</dbReference>
<keyword evidence="4" id="KW-1185">Reference proteome</keyword>
<proteinExistence type="predicted"/>
<dbReference type="SUPFAM" id="SSF110087">
    <property type="entry name" value="DR1885-like metal-binding protein"/>
    <property type="match status" value="1"/>
</dbReference>
<keyword evidence="2" id="KW-0732">Signal</keyword>
<evidence type="ECO:0000313" key="3">
    <source>
        <dbReference type="EMBL" id="MFC3450722.1"/>
    </source>
</evidence>
<feature type="region of interest" description="Disordered" evidence="1">
    <location>
        <begin position="214"/>
        <end position="241"/>
    </location>
</feature>
<feature type="compositionally biased region" description="Low complexity" evidence="1">
    <location>
        <begin position="128"/>
        <end position="166"/>
    </location>
</feature>
<comment type="caution">
    <text evidence="3">The sequence shown here is derived from an EMBL/GenBank/DDBJ whole genome shotgun (WGS) entry which is preliminary data.</text>
</comment>
<dbReference type="PROSITE" id="PS51257">
    <property type="entry name" value="PROKAR_LIPOPROTEIN"/>
    <property type="match status" value="1"/>
</dbReference>
<protein>
    <recommendedName>
        <fullName evidence="5">Copper chaperone PCu(A)C</fullName>
    </recommendedName>
</protein>
<organism evidence="3 4">
    <name type="scientific">Amycolatopsis speibonae</name>
    <dbReference type="NCBI Taxonomy" id="1450224"/>
    <lineage>
        <taxon>Bacteria</taxon>
        <taxon>Bacillati</taxon>
        <taxon>Actinomycetota</taxon>
        <taxon>Actinomycetes</taxon>
        <taxon>Pseudonocardiales</taxon>
        <taxon>Pseudonocardiaceae</taxon>
        <taxon>Amycolatopsis</taxon>
    </lineage>
</organism>
<dbReference type="Pfam" id="PF04314">
    <property type="entry name" value="PCuAC"/>
    <property type="match status" value="1"/>
</dbReference>
<feature type="compositionally biased region" description="Basic and acidic residues" evidence="1">
    <location>
        <begin position="226"/>
        <end position="241"/>
    </location>
</feature>
<dbReference type="InterPro" id="IPR007410">
    <property type="entry name" value="LpqE-like"/>
</dbReference>
<feature type="chain" id="PRO_5045455682" description="Copper chaperone PCu(A)C" evidence="2">
    <location>
        <begin position="24"/>
        <end position="241"/>
    </location>
</feature>
<reference evidence="4" key="1">
    <citation type="journal article" date="2019" name="Int. J. Syst. Evol. Microbiol.">
        <title>The Global Catalogue of Microorganisms (GCM) 10K type strain sequencing project: providing services to taxonomists for standard genome sequencing and annotation.</title>
        <authorList>
            <consortium name="The Broad Institute Genomics Platform"/>
            <consortium name="The Broad Institute Genome Sequencing Center for Infectious Disease"/>
            <person name="Wu L."/>
            <person name="Ma J."/>
        </authorList>
    </citation>
    <scope>NUCLEOTIDE SEQUENCE [LARGE SCALE GENOMIC DNA]</scope>
    <source>
        <strain evidence="4">CGMCC 4.7676</strain>
    </source>
</reference>
<dbReference type="EMBL" id="JBHRWK010000020">
    <property type="protein sequence ID" value="MFC3450722.1"/>
    <property type="molecule type" value="Genomic_DNA"/>
</dbReference>
<evidence type="ECO:0000313" key="4">
    <source>
        <dbReference type="Proteomes" id="UP001595645"/>
    </source>
</evidence>
<dbReference type="Gene3D" id="2.60.40.1890">
    <property type="entry name" value="PCu(A)C copper chaperone"/>
    <property type="match status" value="1"/>
</dbReference>
<accession>A0ABV7NYI7</accession>
<gene>
    <name evidence="3" type="ORF">ACFOSH_14905</name>
</gene>
<evidence type="ECO:0000256" key="2">
    <source>
        <dbReference type="SAM" id="SignalP"/>
    </source>
</evidence>
<dbReference type="Proteomes" id="UP001595645">
    <property type="component" value="Unassembled WGS sequence"/>
</dbReference>
<dbReference type="InterPro" id="IPR036182">
    <property type="entry name" value="PCuAC_sf"/>
</dbReference>
<evidence type="ECO:0008006" key="5">
    <source>
        <dbReference type="Google" id="ProtNLM"/>
    </source>
</evidence>